<dbReference type="Gene3D" id="3.40.50.2300">
    <property type="match status" value="1"/>
</dbReference>
<dbReference type="PANTHER" id="PTHR43156">
    <property type="entry name" value="STAGE II SPORULATION PROTEIN E-RELATED"/>
    <property type="match status" value="1"/>
</dbReference>
<organism evidence="4 5">
    <name type="scientific">Streptomyces corchorusii</name>
    <name type="common">Streptomyces chibaensis</name>
    <dbReference type="NCBI Taxonomy" id="1903"/>
    <lineage>
        <taxon>Bacteria</taxon>
        <taxon>Bacillati</taxon>
        <taxon>Actinomycetota</taxon>
        <taxon>Actinomycetes</taxon>
        <taxon>Kitasatosporales</taxon>
        <taxon>Streptomycetaceae</taxon>
        <taxon>Streptomyces</taxon>
    </lineage>
</organism>
<dbReference type="SMART" id="SM00448">
    <property type="entry name" value="REC"/>
    <property type="match status" value="1"/>
</dbReference>
<dbReference type="FunFam" id="3.60.40.10:FF:000057">
    <property type="entry name" value="Phosphatase"/>
    <property type="match status" value="1"/>
</dbReference>
<comment type="caution">
    <text evidence="4">The sequence shown here is derived from an EMBL/GenBank/DDBJ whole genome shotgun (WGS) entry which is preliminary data.</text>
</comment>
<protein>
    <submittedName>
        <fullName evidence="4">Phosphatase</fullName>
    </submittedName>
</protein>
<gene>
    <name evidence="4" type="ORF">AQJ11_25775</name>
</gene>
<sequence>MPVPVPRQRAIPAVESGQAQAARAAGGPLKEEAHRDATAVNGTGATLTLLLIEDDPAGSPIVPDLLDPSGKPIRVRTARNLTEAERLLTDDVHCILLDLALPAPGGSDTDDELAVLRHVLQLAPRHAVLALTASGDAERGAEAVRVGAQDYLFRDELDGRLLSRAIRYAVERKRSDTAERRLAEGKLRAQENRRLERGLLPTPLLEGSCLRFAARYRPGRSRALLGGDFYDAVRTPDGTVHAMIGDVCGHGPDEAALGVELRIAWRALTLAGLCGDELLNTLQQVLEHERADEEIFATLCTVDIAPDGRRAGLCLAGHPAPLVARPGRPARLLPYENNGPALGLLPGARWPRMQVELGAEWSLMLYTDGLIEGRVGEGGERLGQDGMLEMIRRQLSEGLRGEELLRAAVSEVRDLNGGELTDDVAVVLLDRTR</sequence>
<evidence type="ECO:0000259" key="3">
    <source>
        <dbReference type="PROSITE" id="PS50110"/>
    </source>
</evidence>
<dbReference type="PANTHER" id="PTHR43156:SF2">
    <property type="entry name" value="STAGE II SPORULATION PROTEIN E"/>
    <property type="match status" value="1"/>
</dbReference>
<dbReference type="SUPFAM" id="SSF52172">
    <property type="entry name" value="CheY-like"/>
    <property type="match status" value="1"/>
</dbReference>
<dbReference type="PROSITE" id="PS50110">
    <property type="entry name" value="RESPONSE_REGULATORY"/>
    <property type="match status" value="1"/>
</dbReference>
<dbReference type="AlphaFoldDB" id="A0A101Q3E7"/>
<keyword evidence="5" id="KW-1185">Reference proteome</keyword>
<dbReference type="CDD" id="cd00156">
    <property type="entry name" value="REC"/>
    <property type="match status" value="1"/>
</dbReference>
<proteinExistence type="predicted"/>
<evidence type="ECO:0000256" key="2">
    <source>
        <dbReference type="PROSITE-ProRule" id="PRU00169"/>
    </source>
</evidence>
<dbReference type="Gene3D" id="3.60.40.10">
    <property type="entry name" value="PPM-type phosphatase domain"/>
    <property type="match status" value="1"/>
</dbReference>
<dbReference type="InterPro" id="IPR036457">
    <property type="entry name" value="PPM-type-like_dom_sf"/>
</dbReference>
<evidence type="ECO:0000313" key="5">
    <source>
        <dbReference type="Proteomes" id="UP000053398"/>
    </source>
</evidence>
<reference evidence="4 5" key="1">
    <citation type="submission" date="2015-10" db="EMBL/GenBank/DDBJ databases">
        <title>Draft genome sequence of Streptomyces corchorusii DSM 40340, type strain for the species Streptomyces corchorusii.</title>
        <authorList>
            <person name="Ruckert C."/>
            <person name="Winkler A."/>
            <person name="Kalinowski J."/>
            <person name="Kampfer P."/>
            <person name="Glaeser S."/>
        </authorList>
    </citation>
    <scope>NUCLEOTIDE SEQUENCE [LARGE SCALE GENOMIC DNA]</scope>
    <source>
        <strain evidence="4 5">DSM 40340</strain>
    </source>
</reference>
<dbReference type="RefSeq" id="WP_058081003.1">
    <property type="nucleotide sequence ID" value="NZ_KQ948360.1"/>
</dbReference>
<keyword evidence="2" id="KW-0597">Phosphoprotein</keyword>
<dbReference type="GO" id="GO:0000160">
    <property type="term" value="P:phosphorelay signal transduction system"/>
    <property type="evidence" value="ECO:0007669"/>
    <property type="project" value="InterPro"/>
</dbReference>
<evidence type="ECO:0000313" key="4">
    <source>
        <dbReference type="EMBL" id="KUN22523.1"/>
    </source>
</evidence>
<dbReference type="GO" id="GO:0016791">
    <property type="term" value="F:phosphatase activity"/>
    <property type="evidence" value="ECO:0007669"/>
    <property type="project" value="TreeGrafter"/>
</dbReference>
<feature type="modified residue" description="4-aspartylphosphate" evidence="2">
    <location>
        <position position="98"/>
    </location>
</feature>
<dbReference type="InterPro" id="IPR052016">
    <property type="entry name" value="Bact_Sigma-Reg"/>
</dbReference>
<dbReference type="EMBL" id="LMWP01000028">
    <property type="protein sequence ID" value="KUN22523.1"/>
    <property type="molecule type" value="Genomic_DNA"/>
</dbReference>
<accession>A0A101Q3E7</accession>
<dbReference type="Proteomes" id="UP000053398">
    <property type="component" value="Unassembled WGS sequence"/>
</dbReference>
<dbReference type="Pfam" id="PF00072">
    <property type="entry name" value="Response_reg"/>
    <property type="match status" value="1"/>
</dbReference>
<evidence type="ECO:0000256" key="1">
    <source>
        <dbReference type="ARBA" id="ARBA00022801"/>
    </source>
</evidence>
<dbReference type="SMART" id="SM00331">
    <property type="entry name" value="PP2C_SIG"/>
    <property type="match status" value="1"/>
</dbReference>
<dbReference type="Pfam" id="PF07228">
    <property type="entry name" value="SpoIIE"/>
    <property type="match status" value="1"/>
</dbReference>
<dbReference type="InterPro" id="IPR001789">
    <property type="entry name" value="Sig_transdc_resp-reg_receiver"/>
</dbReference>
<name>A0A101Q3E7_STRCK</name>
<dbReference type="InterPro" id="IPR011006">
    <property type="entry name" value="CheY-like_superfamily"/>
</dbReference>
<keyword evidence="1" id="KW-0378">Hydrolase</keyword>
<dbReference type="InterPro" id="IPR001932">
    <property type="entry name" value="PPM-type_phosphatase-like_dom"/>
</dbReference>
<feature type="domain" description="Response regulatory" evidence="3">
    <location>
        <begin position="48"/>
        <end position="169"/>
    </location>
</feature>